<evidence type="ECO:0000256" key="1">
    <source>
        <dbReference type="ARBA" id="ARBA00004202"/>
    </source>
</evidence>
<dbReference type="InterPro" id="IPR003593">
    <property type="entry name" value="AAA+_ATPase"/>
</dbReference>
<dbReference type="Pfam" id="PF00005">
    <property type="entry name" value="ABC_tran"/>
    <property type="match status" value="2"/>
</dbReference>
<dbReference type="SMART" id="SM00382">
    <property type="entry name" value="AAA"/>
    <property type="match status" value="2"/>
</dbReference>
<dbReference type="KEGG" id="caci:CLOAM1355"/>
<dbReference type="AlphaFoldDB" id="B0VJU6"/>
<dbReference type="PANTHER" id="PTHR43553">
    <property type="entry name" value="HEAVY METAL TRANSPORTER"/>
    <property type="match status" value="1"/>
</dbReference>
<dbReference type="HOGENOM" id="CLU_609291_0_0_0"/>
<feature type="domain" description="ABC transporter" evidence="8">
    <location>
        <begin position="248"/>
        <end position="449"/>
    </location>
</feature>
<keyword evidence="3" id="KW-1003">Cell membrane</keyword>
<dbReference type="GO" id="GO:0016887">
    <property type="term" value="F:ATP hydrolysis activity"/>
    <property type="evidence" value="ECO:0007669"/>
    <property type="project" value="InterPro"/>
</dbReference>
<dbReference type="OrthoDB" id="9809450at2"/>
<dbReference type="Proteomes" id="UP000002019">
    <property type="component" value="Chromosome"/>
</dbReference>
<evidence type="ECO:0000256" key="5">
    <source>
        <dbReference type="ARBA" id="ARBA00022840"/>
    </source>
</evidence>
<dbReference type="eggNOG" id="COG0488">
    <property type="taxonomic scope" value="Bacteria"/>
</dbReference>
<accession>B0VJU6</accession>
<proteinExistence type="predicted"/>
<evidence type="ECO:0000256" key="3">
    <source>
        <dbReference type="ARBA" id="ARBA00022475"/>
    </source>
</evidence>
<dbReference type="InterPro" id="IPR027417">
    <property type="entry name" value="P-loop_NTPase"/>
</dbReference>
<evidence type="ECO:0000256" key="2">
    <source>
        <dbReference type="ARBA" id="ARBA00022448"/>
    </source>
</evidence>
<feature type="domain" description="ABC transporter" evidence="8">
    <location>
        <begin position="2"/>
        <end position="238"/>
    </location>
</feature>
<dbReference type="SUPFAM" id="SSF52540">
    <property type="entry name" value="P-loop containing nucleoside triphosphate hydrolases"/>
    <property type="match status" value="2"/>
</dbReference>
<keyword evidence="10" id="KW-1185">Reference proteome</keyword>
<keyword evidence="9" id="KW-0378">Hydrolase</keyword>
<comment type="subcellular location">
    <subcellularLocation>
        <location evidence="1">Cell membrane</location>
        <topology evidence="1">Peripheral membrane protein</topology>
    </subcellularLocation>
</comment>
<evidence type="ECO:0000256" key="6">
    <source>
        <dbReference type="ARBA" id="ARBA00022967"/>
    </source>
</evidence>
<dbReference type="STRING" id="459349.CLOAM1355"/>
<dbReference type="InterPro" id="IPR003439">
    <property type="entry name" value="ABC_transporter-like_ATP-bd"/>
</dbReference>
<keyword evidence="5 9" id="KW-0067">ATP-binding</keyword>
<evidence type="ECO:0000313" key="10">
    <source>
        <dbReference type="Proteomes" id="UP000002019"/>
    </source>
</evidence>
<reference evidence="9 10" key="1">
    <citation type="journal article" date="2008" name="J. Bacteriol.">
        <title>'Candidatus Cloacamonas acidaminovorans': genome sequence reconstruction provides a first glimpse of a new bacterial division.</title>
        <authorList>
            <person name="Pelletier E."/>
            <person name="Kreimeyer A."/>
            <person name="Bocs S."/>
            <person name="Rouy Z."/>
            <person name="Gyapay G."/>
            <person name="Chouari R."/>
            <person name="Riviere D."/>
            <person name="Ganesan A."/>
            <person name="Daegelen P."/>
            <person name="Sghir A."/>
            <person name="Cohen G.N."/>
            <person name="Medigue C."/>
            <person name="Weissenbach J."/>
            <person name="Le Paslier D."/>
        </authorList>
    </citation>
    <scope>NUCLEOTIDE SEQUENCE [LARGE SCALE GENOMIC DNA]</scope>
    <source>
        <strain evidence="10">Evry</strain>
    </source>
</reference>
<protein>
    <submittedName>
        <fullName evidence="9">Cobalt import ATP-binding protein (ABC transporter) (CbiO-like)</fullName>
        <ecNumber evidence="9">3.6.3.-</ecNumber>
    </submittedName>
</protein>
<keyword evidence="7" id="KW-0472">Membrane</keyword>
<evidence type="ECO:0000313" key="9">
    <source>
        <dbReference type="EMBL" id="CAO81209.1"/>
    </source>
</evidence>
<evidence type="ECO:0000256" key="4">
    <source>
        <dbReference type="ARBA" id="ARBA00022741"/>
    </source>
</evidence>
<dbReference type="PANTHER" id="PTHR43553:SF27">
    <property type="entry name" value="ENERGY-COUPLING FACTOR TRANSPORTER ATP-BINDING PROTEIN ECFA2"/>
    <property type="match status" value="1"/>
</dbReference>
<dbReference type="GO" id="GO:0042626">
    <property type="term" value="F:ATPase-coupled transmembrane transporter activity"/>
    <property type="evidence" value="ECO:0007669"/>
    <property type="project" value="TreeGrafter"/>
</dbReference>
<dbReference type="EC" id="3.6.3.-" evidence="9"/>
<evidence type="ECO:0000256" key="7">
    <source>
        <dbReference type="ARBA" id="ARBA00023136"/>
    </source>
</evidence>
<dbReference type="GO" id="GO:0043190">
    <property type="term" value="C:ATP-binding cassette (ABC) transporter complex"/>
    <property type="evidence" value="ECO:0007669"/>
    <property type="project" value="TreeGrafter"/>
</dbReference>
<organism evidence="9 10">
    <name type="scientific">Cloacimonas acidaminovorans (strain Evry)</name>
    <dbReference type="NCBI Taxonomy" id="459349"/>
    <lineage>
        <taxon>Bacteria</taxon>
        <taxon>Pseudomonadati</taxon>
        <taxon>Candidatus Cloacimonadota</taxon>
        <taxon>Candidatus Cloacimonadia</taxon>
        <taxon>Candidatus Cloacimonadales</taxon>
        <taxon>Candidatus Cloacimonadaceae</taxon>
        <taxon>Candidatus Cloacimonas</taxon>
    </lineage>
</organism>
<dbReference type="EMBL" id="CU466930">
    <property type="protein sequence ID" value="CAO81209.1"/>
    <property type="molecule type" value="Genomic_DNA"/>
</dbReference>
<dbReference type="Gene3D" id="3.40.50.300">
    <property type="entry name" value="P-loop containing nucleotide triphosphate hydrolases"/>
    <property type="match status" value="2"/>
</dbReference>
<dbReference type="RefSeq" id="WP_015425067.1">
    <property type="nucleotide sequence ID" value="NC_020449.1"/>
</dbReference>
<dbReference type="GO" id="GO:0005524">
    <property type="term" value="F:ATP binding"/>
    <property type="evidence" value="ECO:0007669"/>
    <property type="project" value="UniProtKB-KW"/>
</dbReference>
<evidence type="ECO:0000259" key="8">
    <source>
        <dbReference type="PROSITE" id="PS50893"/>
    </source>
</evidence>
<keyword evidence="2" id="KW-0813">Transport</keyword>
<sequence length="449" mass="50531">MLFLQDFGISFAEQKLWEGINLKIPEGSIFHLKGPNASGKSSLLNAISGIIPEYVKAKTTGNILLGQTDLQAIPLKEKFHYLWHQLSDAEAQLFFPDCLSELAFALEHLALPPENIIAKINLAIAQFGLEKMLQRDPSTLSGGEKKLLLCAVAETIDPPLLLLDEPLNGLDKLASDLVLKWLKNKKEQGKIIVVADHNPLIETVADFSYTLPENPQPLTIDNSLFTEAVLNLQDKRDCAIKPFPEILYNIEELSFAYPNAELLFKDLSLKINSTENILLKGKNGAGKSTFLKLLTGLLKPNKGKIYLQGKHLQGLDPKNFAHFYYQSQITKENLLGISVKQNWLFWQLAIPELKDLPIKEDPLFTELSAGQQKMVSQQILPYMLSKFWILDEPFASLDENAGKQLLNLLQYKSRNYPGMLIVSHSLEAHRELFDIVLSFQNQTLQEEKG</sequence>
<keyword evidence="4" id="KW-0547">Nucleotide-binding</keyword>
<name>B0VJU6_CLOAI</name>
<keyword evidence="6" id="KW-1278">Translocase</keyword>
<dbReference type="PROSITE" id="PS50893">
    <property type="entry name" value="ABC_TRANSPORTER_2"/>
    <property type="match status" value="2"/>
</dbReference>
<gene>
    <name evidence="9" type="ordered locus">CLOAM1355</name>
</gene>
<dbReference type="InterPro" id="IPR050095">
    <property type="entry name" value="ECF_ABC_transporter_ATP-bd"/>
</dbReference>